<keyword evidence="4" id="KW-1185">Reference proteome</keyword>
<feature type="domain" description="ATP-grasp" evidence="2">
    <location>
        <begin position="132"/>
        <end position="309"/>
    </location>
</feature>
<dbReference type="PANTHER" id="PTHR21621:SF2">
    <property type="entry name" value="COENZYME GAMMA-F420-2:ALPHA-L-GLUTAMATE LIGASE"/>
    <property type="match status" value="1"/>
</dbReference>
<dbReference type="GO" id="GO:0005524">
    <property type="term" value="F:ATP binding"/>
    <property type="evidence" value="ECO:0007669"/>
    <property type="project" value="UniProtKB-UniRule"/>
</dbReference>
<dbReference type="InterPro" id="IPR003806">
    <property type="entry name" value="ATP-grasp_PylC-type"/>
</dbReference>
<dbReference type="GO" id="GO:0043774">
    <property type="term" value="F:coenzyme F420-2 alpha-glutamyl ligase activity"/>
    <property type="evidence" value="ECO:0007669"/>
    <property type="project" value="TreeGrafter"/>
</dbReference>
<sequence>MSSSELTLLISGAGGPAGRSLGRQLAARAAAGLRVRVVGVDLGPLEAEGFDEVVGVAPAADLAYGPAMREVAARFGPDVIIPTVQDELPQVGALSGILSLAAAEGRADGKPARVVTAGAVGSALAADKLLTMWTLAAAGISVPIHAPANAFCSATEALEWAGGPVVVKPRVSRGGRGVVLVEQPDDIDWIGYGAEHIVQGFAGGTEYAPQTYRSAETGEARSYVLEKTVLKEGRVGNAADAIRLPDGSQPEIEQLAIDTVTALGLSGPVDMDVRLDDAGQPRVLEVNGRFGALSALAPELLAGVLEDYRPR</sequence>
<evidence type="ECO:0000313" key="3">
    <source>
        <dbReference type="EMBL" id="BAK33191.1"/>
    </source>
</evidence>
<proteinExistence type="predicted"/>
<dbReference type="PROSITE" id="PS50975">
    <property type="entry name" value="ATP_GRASP"/>
    <property type="match status" value="1"/>
</dbReference>
<dbReference type="KEGG" id="mph:MLP_01770"/>
<dbReference type="GO" id="GO:0046872">
    <property type="term" value="F:metal ion binding"/>
    <property type="evidence" value="ECO:0007669"/>
    <property type="project" value="InterPro"/>
</dbReference>
<keyword evidence="1" id="KW-0067">ATP-binding</keyword>
<dbReference type="InterPro" id="IPR011761">
    <property type="entry name" value="ATP-grasp"/>
</dbReference>
<dbReference type="STRING" id="1032480.MLP_01770"/>
<dbReference type="SUPFAM" id="SSF56059">
    <property type="entry name" value="Glutathione synthetase ATP-binding domain-like"/>
    <property type="match status" value="1"/>
</dbReference>
<dbReference type="InterPro" id="IPR036291">
    <property type="entry name" value="NAD(P)-bd_dom_sf"/>
</dbReference>
<reference evidence="3 4" key="1">
    <citation type="submission" date="2011-05" db="EMBL/GenBank/DDBJ databases">
        <title>Whole genome sequence of Microlunatus phosphovorus NM-1.</title>
        <authorList>
            <person name="Hosoyama A."/>
            <person name="Sasaki K."/>
            <person name="Harada T."/>
            <person name="Igarashi R."/>
            <person name="Kawakoshi A."/>
            <person name="Sasagawa M."/>
            <person name="Fukada J."/>
            <person name="Nakamura S."/>
            <person name="Katano Y."/>
            <person name="Hanada S."/>
            <person name="Kamagata Y."/>
            <person name="Nakamura N."/>
            <person name="Yamazaki S."/>
            <person name="Fujita N."/>
        </authorList>
    </citation>
    <scope>NUCLEOTIDE SEQUENCE [LARGE SCALE GENOMIC DNA]</scope>
    <source>
        <strain evidence="4">ATCC 700054 / DSM 10555 / JCM 9379 / NBRC 101784 / NCIMB 13414 / VKM Ac-1990 / NM-1</strain>
    </source>
</reference>
<dbReference type="EMBL" id="AP012204">
    <property type="protein sequence ID" value="BAK33191.1"/>
    <property type="molecule type" value="Genomic_DNA"/>
</dbReference>
<evidence type="ECO:0000256" key="1">
    <source>
        <dbReference type="PROSITE-ProRule" id="PRU00409"/>
    </source>
</evidence>
<protein>
    <recommendedName>
        <fullName evidence="2">ATP-grasp domain-containing protein</fullName>
    </recommendedName>
</protein>
<gene>
    <name evidence="3" type="ordered locus">MLP_01770</name>
</gene>
<dbReference type="Proteomes" id="UP000007947">
    <property type="component" value="Chromosome"/>
</dbReference>
<organism evidence="3 4">
    <name type="scientific">Microlunatus phosphovorus (strain ATCC 700054 / DSM 10555 / JCM 9379 / NBRC 101784 / NCIMB 13414 / VKM Ac-1990 / NM-1)</name>
    <dbReference type="NCBI Taxonomy" id="1032480"/>
    <lineage>
        <taxon>Bacteria</taxon>
        <taxon>Bacillati</taxon>
        <taxon>Actinomycetota</taxon>
        <taxon>Actinomycetes</taxon>
        <taxon>Propionibacteriales</taxon>
        <taxon>Propionibacteriaceae</taxon>
        <taxon>Microlunatus</taxon>
    </lineage>
</organism>
<dbReference type="eggNOG" id="COG1181">
    <property type="taxonomic scope" value="Bacteria"/>
</dbReference>
<dbReference type="RefSeq" id="WP_013861080.1">
    <property type="nucleotide sequence ID" value="NC_015635.1"/>
</dbReference>
<dbReference type="HOGENOM" id="CLU_052967_4_0_11"/>
<dbReference type="Gene3D" id="3.40.50.20">
    <property type="match status" value="1"/>
</dbReference>
<dbReference type="GO" id="GO:0005737">
    <property type="term" value="C:cytoplasm"/>
    <property type="evidence" value="ECO:0007669"/>
    <property type="project" value="TreeGrafter"/>
</dbReference>
<dbReference type="Pfam" id="PF02655">
    <property type="entry name" value="ATP-grasp_3"/>
    <property type="match status" value="1"/>
</dbReference>
<name>F5XHP6_MICPN</name>
<dbReference type="PANTHER" id="PTHR21621">
    <property type="entry name" value="RIBOSOMAL PROTEIN S6 MODIFICATION PROTEIN"/>
    <property type="match status" value="1"/>
</dbReference>
<dbReference type="Gene3D" id="3.30.470.20">
    <property type="entry name" value="ATP-grasp fold, B domain"/>
    <property type="match status" value="1"/>
</dbReference>
<keyword evidence="1" id="KW-0547">Nucleotide-binding</keyword>
<dbReference type="AlphaFoldDB" id="F5XHP6"/>
<dbReference type="SUPFAM" id="SSF51735">
    <property type="entry name" value="NAD(P)-binding Rossmann-fold domains"/>
    <property type="match status" value="1"/>
</dbReference>
<evidence type="ECO:0000259" key="2">
    <source>
        <dbReference type="PROSITE" id="PS50975"/>
    </source>
</evidence>
<accession>F5XHP6</accession>
<evidence type="ECO:0000313" key="4">
    <source>
        <dbReference type="Proteomes" id="UP000007947"/>
    </source>
</evidence>